<dbReference type="OrthoDB" id="772730at2759"/>
<evidence type="ECO:0000256" key="1">
    <source>
        <dbReference type="ARBA" id="ARBA00022737"/>
    </source>
</evidence>
<evidence type="ECO:0008006" key="4">
    <source>
        <dbReference type="Google" id="ProtNLM"/>
    </source>
</evidence>
<dbReference type="Proteomes" id="UP001141806">
    <property type="component" value="Unassembled WGS sequence"/>
</dbReference>
<dbReference type="Gene3D" id="1.25.40.10">
    <property type="entry name" value="Tetratricopeptide repeat domain"/>
    <property type="match status" value="2"/>
</dbReference>
<dbReference type="PANTHER" id="PTHR47926">
    <property type="entry name" value="PENTATRICOPEPTIDE REPEAT-CONTAINING PROTEIN"/>
    <property type="match status" value="1"/>
</dbReference>
<proteinExistence type="predicted"/>
<reference evidence="2" key="1">
    <citation type="journal article" date="2023" name="Plant J.">
        <title>The genome of the king protea, Protea cynaroides.</title>
        <authorList>
            <person name="Chang J."/>
            <person name="Duong T.A."/>
            <person name="Schoeman C."/>
            <person name="Ma X."/>
            <person name="Roodt D."/>
            <person name="Barker N."/>
            <person name="Li Z."/>
            <person name="Van de Peer Y."/>
            <person name="Mizrachi E."/>
        </authorList>
    </citation>
    <scope>NUCLEOTIDE SEQUENCE</scope>
    <source>
        <tissue evidence="2">Young leaves</tissue>
    </source>
</reference>
<dbReference type="PANTHER" id="PTHR47926:SF456">
    <property type="entry name" value="PENTATRICOPEPTIDE REPEAT-CONTAINING PROTEIN ELI1, CHLOROPLASTIC"/>
    <property type="match status" value="1"/>
</dbReference>
<dbReference type="AlphaFoldDB" id="A0A9Q0K7K4"/>
<keyword evidence="1" id="KW-0677">Repeat</keyword>
<evidence type="ECO:0000313" key="2">
    <source>
        <dbReference type="EMBL" id="KAJ4965333.1"/>
    </source>
</evidence>
<dbReference type="EMBL" id="JAMYWD010000007">
    <property type="protein sequence ID" value="KAJ4965333.1"/>
    <property type="molecule type" value="Genomic_DNA"/>
</dbReference>
<protein>
    <recommendedName>
        <fullName evidence="4">Pentatricopeptide repeat-containing protein</fullName>
    </recommendedName>
</protein>
<accession>A0A9Q0K7K4</accession>
<comment type="caution">
    <text evidence="2">The sequence shown here is derived from an EMBL/GenBank/DDBJ whole genome shotgun (WGS) entry which is preliminary data.</text>
</comment>
<sequence length="331" mass="37634">MSKRGESNAVCNANDGAPASVKELPDFESAWVEFNQMPKRDLIFWNLFIDELFNRMPTRNKVSWVIMIDEFPEFGSVNTVRCLSDDMHERDDVAWYSMMKGNVQNGFRSEALKLFCGKQTEGNSILDHATLVRALPAAAALGRINERISTLHYIEKNVLPVDEKLGVAFIDMYSKCRDTNDAMWVFKNLEEKGVDHWNAMINGLAIFGIGELAFNFFVEMERHSVMSDDITFIGILNVCGHAGLLKKGLMCVGLMRRAYNIKPKLPHYGGMVDILGRAGHPRFLSSGWDFLLKKPRGLTQNNFFNNYWRNLEYKVLVYGDGNVTITLRVPS</sequence>
<gene>
    <name evidence="2" type="ORF">NE237_017182</name>
</gene>
<organism evidence="2 3">
    <name type="scientific">Protea cynaroides</name>
    <dbReference type="NCBI Taxonomy" id="273540"/>
    <lineage>
        <taxon>Eukaryota</taxon>
        <taxon>Viridiplantae</taxon>
        <taxon>Streptophyta</taxon>
        <taxon>Embryophyta</taxon>
        <taxon>Tracheophyta</taxon>
        <taxon>Spermatophyta</taxon>
        <taxon>Magnoliopsida</taxon>
        <taxon>Proteales</taxon>
        <taxon>Proteaceae</taxon>
        <taxon>Protea</taxon>
    </lineage>
</organism>
<dbReference type="GO" id="GO:0003723">
    <property type="term" value="F:RNA binding"/>
    <property type="evidence" value="ECO:0007669"/>
    <property type="project" value="InterPro"/>
</dbReference>
<dbReference type="InterPro" id="IPR011990">
    <property type="entry name" value="TPR-like_helical_dom_sf"/>
</dbReference>
<dbReference type="InterPro" id="IPR046960">
    <property type="entry name" value="PPR_At4g14850-like_plant"/>
</dbReference>
<name>A0A9Q0K7K4_9MAGN</name>
<keyword evidence="3" id="KW-1185">Reference proteome</keyword>
<dbReference type="GO" id="GO:0009451">
    <property type="term" value="P:RNA modification"/>
    <property type="evidence" value="ECO:0007669"/>
    <property type="project" value="InterPro"/>
</dbReference>
<dbReference type="Pfam" id="PF01535">
    <property type="entry name" value="PPR"/>
    <property type="match status" value="3"/>
</dbReference>
<evidence type="ECO:0000313" key="3">
    <source>
        <dbReference type="Proteomes" id="UP001141806"/>
    </source>
</evidence>
<dbReference type="InterPro" id="IPR002885">
    <property type="entry name" value="PPR_rpt"/>
</dbReference>